<protein>
    <submittedName>
        <fullName evidence="2">Uncharacterized protein</fullName>
    </submittedName>
</protein>
<evidence type="ECO:0000313" key="2">
    <source>
        <dbReference type="EMBL" id="MDN0025171.1"/>
    </source>
</evidence>
<dbReference type="AlphaFoldDB" id="A0AAW7JTL9"/>
<evidence type="ECO:0000313" key="4">
    <source>
        <dbReference type="Proteomes" id="UP001168478"/>
    </source>
</evidence>
<dbReference type="EMBL" id="JAUEIE010000008">
    <property type="protein sequence ID" value="MDN0023096.1"/>
    <property type="molecule type" value="Genomic_DNA"/>
</dbReference>
<keyword evidence="3" id="KW-1185">Reference proteome</keyword>
<dbReference type="RefSeq" id="WP_273530927.1">
    <property type="nucleotide sequence ID" value="NZ_CALUKV010000002.1"/>
</dbReference>
<proteinExistence type="predicted"/>
<evidence type="ECO:0000313" key="1">
    <source>
        <dbReference type="EMBL" id="MDN0023096.1"/>
    </source>
</evidence>
<reference evidence="2" key="1">
    <citation type="submission" date="2023-06" db="EMBL/GenBank/DDBJ databases">
        <authorList>
            <person name="Zeman M."/>
            <person name="Kubasova T."/>
            <person name="Jahodarova E."/>
            <person name="Nykrynova M."/>
            <person name="Rychlik I."/>
        </authorList>
    </citation>
    <scope>NUCLEOTIDE SEQUENCE</scope>
    <source>
        <strain evidence="2">ET15</strain>
        <strain evidence="1">ET37</strain>
    </source>
</reference>
<dbReference type="EMBL" id="JAUEIF010000004">
    <property type="protein sequence ID" value="MDN0025171.1"/>
    <property type="molecule type" value="Genomic_DNA"/>
</dbReference>
<organism evidence="2 4">
    <name type="scientific">Leyella lascolaii</name>
    <dbReference type="NCBI Taxonomy" id="1776379"/>
    <lineage>
        <taxon>Bacteria</taxon>
        <taxon>Pseudomonadati</taxon>
        <taxon>Bacteroidota</taxon>
        <taxon>Bacteroidia</taxon>
        <taxon>Bacteroidales</taxon>
        <taxon>Prevotellaceae</taxon>
        <taxon>Leyella</taxon>
    </lineage>
</organism>
<sequence>MKVIYGYETKASYLKGMYTFKRLYETDGPGKKKAADTIKISAACMLSH</sequence>
<reference evidence="2" key="2">
    <citation type="submission" date="2023-08" db="EMBL/GenBank/DDBJ databases">
        <title>Identification and characterization of horizontal gene transfer across gut microbiota members of farm animals based on homology search.</title>
        <authorList>
            <person name="Schwarzerova J."/>
            <person name="Nykrynova M."/>
            <person name="Jureckova K."/>
            <person name="Cejkova D."/>
            <person name="Rychlik I."/>
        </authorList>
    </citation>
    <scope>NUCLEOTIDE SEQUENCE</scope>
    <source>
        <strain evidence="2">ET15</strain>
        <strain evidence="1">ET37</strain>
    </source>
</reference>
<name>A0AAW7JTL9_9BACT</name>
<comment type="caution">
    <text evidence="2">The sequence shown here is derived from an EMBL/GenBank/DDBJ whole genome shotgun (WGS) entry which is preliminary data.</text>
</comment>
<evidence type="ECO:0000313" key="3">
    <source>
        <dbReference type="Proteomes" id="UP001167831"/>
    </source>
</evidence>
<accession>A0AAW7JTL9</accession>
<dbReference type="Proteomes" id="UP001168478">
    <property type="component" value="Unassembled WGS sequence"/>
</dbReference>
<dbReference type="Proteomes" id="UP001167831">
    <property type="component" value="Unassembled WGS sequence"/>
</dbReference>
<gene>
    <name evidence="1" type="ORF">QVN81_08710</name>
    <name evidence="2" type="ORF">QVN84_06500</name>
</gene>